<feature type="compositionally biased region" description="Basic and acidic residues" evidence="1">
    <location>
        <begin position="180"/>
        <end position="194"/>
    </location>
</feature>
<feature type="region of interest" description="Disordered" evidence="1">
    <location>
        <begin position="117"/>
        <end position="142"/>
    </location>
</feature>
<dbReference type="RefSeq" id="WP_112862335.1">
    <property type="nucleotide sequence ID" value="NZ_UAQP01000005.1"/>
</dbReference>
<feature type="domain" description="Large polyvalent protein-associated" evidence="2">
    <location>
        <begin position="34"/>
        <end position="127"/>
    </location>
</feature>
<evidence type="ECO:0000256" key="1">
    <source>
        <dbReference type="SAM" id="MobiDB-lite"/>
    </source>
</evidence>
<dbReference type="InterPro" id="IPR040677">
    <property type="entry name" value="LPD7"/>
</dbReference>
<evidence type="ECO:0000313" key="4">
    <source>
        <dbReference type="Proteomes" id="UP000251186"/>
    </source>
</evidence>
<proteinExistence type="predicted"/>
<sequence>MTPSEPAPAVNRLRPAPGAPARSTAKGDVPDAVLDRYLVEGDLRGRAERFFRDHRAPAPMFRDRGGSLTSTQAYPDAVIDMLKIARHRGWERIQVSGDPAFRREVWIQAQSLGLEVHGHRPRDRDRQAAGIDRASSQKALQDPLAERLARAAVVVARLIPDPAIQTKLLEAAWARAGRARPTERDTTRDRERRR</sequence>
<feature type="region of interest" description="Disordered" evidence="1">
    <location>
        <begin position="1"/>
        <end position="27"/>
    </location>
</feature>
<reference evidence="3 4" key="1">
    <citation type="submission" date="2018-06" db="EMBL/GenBank/DDBJ databases">
        <authorList>
            <consortium name="Pathogen Informatics"/>
            <person name="Doyle S."/>
        </authorList>
    </citation>
    <scope>NUCLEOTIDE SEQUENCE [LARGE SCALE GENOMIC DNA]</scope>
    <source>
        <strain evidence="3 4">NCTC11166</strain>
    </source>
</reference>
<accession>A0A2X1BAJ6</accession>
<dbReference type="AlphaFoldDB" id="A0A2X1BAJ6"/>
<evidence type="ECO:0000259" key="2">
    <source>
        <dbReference type="Pfam" id="PF18821"/>
    </source>
</evidence>
<feature type="region of interest" description="Disordered" evidence="1">
    <location>
        <begin position="174"/>
        <end position="194"/>
    </location>
</feature>
<feature type="compositionally biased region" description="Basic and acidic residues" evidence="1">
    <location>
        <begin position="117"/>
        <end position="127"/>
    </location>
</feature>
<dbReference type="Pfam" id="PF18821">
    <property type="entry name" value="LPD7"/>
    <property type="match status" value="1"/>
</dbReference>
<dbReference type="EMBL" id="UAQP01000005">
    <property type="protein sequence ID" value="SPU53460.1"/>
    <property type="molecule type" value="Genomic_DNA"/>
</dbReference>
<name>A0A2X1BAJ6_BREVE</name>
<gene>
    <name evidence="3" type="ORF">NCTC11166_01531</name>
</gene>
<organism evidence="3 4">
    <name type="scientific">Brevundimonas vesicularis</name>
    <name type="common">Pseudomonas vesicularis</name>
    <dbReference type="NCBI Taxonomy" id="41276"/>
    <lineage>
        <taxon>Bacteria</taxon>
        <taxon>Pseudomonadati</taxon>
        <taxon>Pseudomonadota</taxon>
        <taxon>Alphaproteobacteria</taxon>
        <taxon>Caulobacterales</taxon>
        <taxon>Caulobacteraceae</taxon>
        <taxon>Brevundimonas</taxon>
    </lineage>
</organism>
<dbReference type="Proteomes" id="UP000251186">
    <property type="component" value="Unassembled WGS sequence"/>
</dbReference>
<evidence type="ECO:0000313" key="3">
    <source>
        <dbReference type="EMBL" id="SPU53460.1"/>
    </source>
</evidence>
<protein>
    <recommendedName>
        <fullName evidence="2">Large polyvalent protein-associated domain-containing protein</fullName>
    </recommendedName>
</protein>